<reference evidence="1" key="1">
    <citation type="submission" date="2020-03" db="EMBL/GenBank/DDBJ databases">
        <title>The deep terrestrial virosphere.</title>
        <authorList>
            <person name="Holmfeldt K."/>
            <person name="Nilsson E."/>
            <person name="Simone D."/>
            <person name="Lopez-Fernandez M."/>
            <person name="Wu X."/>
            <person name="de Brujin I."/>
            <person name="Lundin D."/>
            <person name="Andersson A."/>
            <person name="Bertilsson S."/>
            <person name="Dopson M."/>
        </authorList>
    </citation>
    <scope>NUCLEOTIDE SEQUENCE</scope>
    <source>
        <strain evidence="1">MM171A00646</strain>
    </source>
</reference>
<proteinExistence type="predicted"/>
<protein>
    <submittedName>
        <fullName evidence="1">Uncharacterized protein</fullName>
    </submittedName>
</protein>
<name>A0A6M3M3B9_9ZZZZ</name>
<gene>
    <name evidence="1" type="ORF">MM171A00646_0022</name>
</gene>
<dbReference type="EMBL" id="MT143687">
    <property type="protein sequence ID" value="QJB00285.1"/>
    <property type="molecule type" value="Genomic_DNA"/>
</dbReference>
<organism evidence="1">
    <name type="scientific">viral metagenome</name>
    <dbReference type="NCBI Taxonomy" id="1070528"/>
    <lineage>
        <taxon>unclassified sequences</taxon>
        <taxon>metagenomes</taxon>
        <taxon>organismal metagenomes</taxon>
    </lineage>
</organism>
<dbReference type="AlphaFoldDB" id="A0A6M3M3B9"/>
<evidence type="ECO:0000313" key="1">
    <source>
        <dbReference type="EMBL" id="QJB00285.1"/>
    </source>
</evidence>
<accession>A0A6M3M3B9</accession>
<sequence length="79" mass="9330">MPTVGFEPTLRATSRPRFTQTKLSWLNHIYTLNYKKVMIVENKVLLVEDFLEFVTNLSVEYPDAYLLRCIGESWLYVKV</sequence>